<reference evidence="1 2" key="1">
    <citation type="journal article" date="2023" name="Proc. Natl. Acad. Sci. U.S.A.">
        <title>A global phylogenomic analysis of the shiitake genus Lentinula.</title>
        <authorList>
            <person name="Sierra-Patev S."/>
            <person name="Min B."/>
            <person name="Naranjo-Ortiz M."/>
            <person name="Looney B."/>
            <person name="Konkel Z."/>
            <person name="Slot J.C."/>
            <person name="Sakamoto Y."/>
            <person name="Steenwyk J.L."/>
            <person name="Rokas A."/>
            <person name="Carro J."/>
            <person name="Camarero S."/>
            <person name="Ferreira P."/>
            <person name="Molpeceres G."/>
            <person name="Ruiz-Duenas F.J."/>
            <person name="Serrano A."/>
            <person name="Henrissat B."/>
            <person name="Drula E."/>
            <person name="Hughes K.W."/>
            <person name="Mata J.L."/>
            <person name="Ishikawa N.K."/>
            <person name="Vargas-Isla R."/>
            <person name="Ushijima S."/>
            <person name="Smith C.A."/>
            <person name="Donoghue J."/>
            <person name="Ahrendt S."/>
            <person name="Andreopoulos W."/>
            <person name="He G."/>
            <person name="LaButti K."/>
            <person name="Lipzen A."/>
            <person name="Ng V."/>
            <person name="Riley R."/>
            <person name="Sandor L."/>
            <person name="Barry K."/>
            <person name="Martinez A.T."/>
            <person name="Xiao Y."/>
            <person name="Gibbons J.G."/>
            <person name="Terashima K."/>
            <person name="Grigoriev I.V."/>
            <person name="Hibbett D."/>
        </authorList>
    </citation>
    <scope>NUCLEOTIDE SEQUENCE [LARGE SCALE GENOMIC DNA]</scope>
    <source>
        <strain evidence="1 2">TFB7810</strain>
    </source>
</reference>
<keyword evidence="2" id="KW-1185">Reference proteome</keyword>
<accession>A0A9W8PCE8</accession>
<evidence type="ECO:0000313" key="1">
    <source>
        <dbReference type="EMBL" id="KAJ3751249.1"/>
    </source>
</evidence>
<comment type="caution">
    <text evidence="1">The sequence shown here is derived from an EMBL/GenBank/DDBJ whole genome shotgun (WGS) entry which is preliminary data.</text>
</comment>
<organism evidence="1 2">
    <name type="scientific">Lentinula detonsa</name>
    <dbReference type="NCBI Taxonomy" id="2804962"/>
    <lineage>
        <taxon>Eukaryota</taxon>
        <taxon>Fungi</taxon>
        <taxon>Dikarya</taxon>
        <taxon>Basidiomycota</taxon>
        <taxon>Agaricomycotina</taxon>
        <taxon>Agaricomycetes</taxon>
        <taxon>Agaricomycetidae</taxon>
        <taxon>Agaricales</taxon>
        <taxon>Marasmiineae</taxon>
        <taxon>Omphalotaceae</taxon>
        <taxon>Lentinula</taxon>
    </lineage>
</organism>
<dbReference type="Proteomes" id="UP001142393">
    <property type="component" value="Unassembled WGS sequence"/>
</dbReference>
<dbReference type="AlphaFoldDB" id="A0A9W8PCE8"/>
<evidence type="ECO:0000313" key="2">
    <source>
        <dbReference type="Proteomes" id="UP001142393"/>
    </source>
</evidence>
<dbReference type="EMBL" id="JANVFU010000001">
    <property type="protein sequence ID" value="KAJ3751249.1"/>
    <property type="molecule type" value="Genomic_DNA"/>
</dbReference>
<protein>
    <submittedName>
        <fullName evidence="1">Uncharacterized protein</fullName>
    </submittedName>
</protein>
<sequence length="225" mass="25402">MFSESYKETNLCGVIPDPTSPRQNVCTQLQPPPPMLLSTSHSAQLSPLPWKLLNLEMLSPPPAIRPPDRLSPLGELSNLKNLPPPSSAPFRPDSENFIFIDRALVSDERRDNNECFVRCQTMDKNIQNEYYTPQDPGLQNALQLSPEPDIVLPCWPASSTLSLCDCLETSFDNGSSPFGISHVCDDTPQRQIFNPIVAPSPEYCLQRWLRELEEMVDQLVEEDEY</sequence>
<name>A0A9W8PCE8_9AGAR</name>
<gene>
    <name evidence="1" type="ORF">DFH05DRAFT_1519391</name>
</gene>
<proteinExistence type="predicted"/>